<dbReference type="Gene3D" id="2.40.50.100">
    <property type="match status" value="1"/>
</dbReference>
<dbReference type="PANTHER" id="PTHR30572">
    <property type="entry name" value="MEMBRANE COMPONENT OF TRANSPORTER-RELATED"/>
    <property type="match status" value="1"/>
</dbReference>
<keyword evidence="5 8" id="KW-0472">Membrane</keyword>
<gene>
    <name evidence="10" type="ORF">J2851_004486</name>
</gene>
<dbReference type="SUPFAM" id="SSF111369">
    <property type="entry name" value="HlyD-like secretion proteins"/>
    <property type="match status" value="1"/>
</dbReference>
<evidence type="ECO:0000256" key="5">
    <source>
        <dbReference type="ARBA" id="ARBA00023136"/>
    </source>
</evidence>
<evidence type="ECO:0000313" key="10">
    <source>
        <dbReference type="EMBL" id="MBP2294696.1"/>
    </source>
</evidence>
<dbReference type="Pfam" id="PF02687">
    <property type="entry name" value="FtsX"/>
    <property type="match status" value="1"/>
</dbReference>
<accession>A0ABS4SQ70</accession>
<sequence length="279" mass="29541">MLAQAEPAPAYRTARVEEGPLVSSITATGALSALVTVEVGSQLSGQIAELYADFNRQVREGQVLARLNGDQIDARLAQARADREAAKATLNQQVAQLDRARAEVANARANAANAAAQILRSDLALKDAEQEDDFWMRDLSEVAATRDASSRALSFLLAAVAAVSLLVGGIGIMNIMLVSVTERTREIGLRLAVGAPRRDILMQFLIESTTLSIIGAGIGVVDGVGTAVVVAQFAGWPTLIQMDAVVLAVVVSGLVEVFFGLYPARRASLLNPIDALRHE</sequence>
<proteinExistence type="inferred from homology"/>
<comment type="subcellular location">
    <subcellularLocation>
        <location evidence="1">Cell membrane</location>
        <topology evidence="1">Multi-pass membrane protein</topology>
    </subcellularLocation>
</comment>
<keyword evidence="11" id="KW-1185">Reference proteome</keyword>
<dbReference type="Proteomes" id="UP000781958">
    <property type="component" value="Unassembled WGS sequence"/>
</dbReference>
<keyword evidence="2" id="KW-1003">Cell membrane</keyword>
<dbReference type="InterPro" id="IPR050250">
    <property type="entry name" value="Macrolide_Exporter_MacB"/>
</dbReference>
<name>A0ABS4SQ70_9PROT</name>
<organism evidence="10 11">
    <name type="scientific">Azospirillum rugosum</name>
    <dbReference type="NCBI Taxonomy" id="416170"/>
    <lineage>
        <taxon>Bacteria</taxon>
        <taxon>Pseudomonadati</taxon>
        <taxon>Pseudomonadota</taxon>
        <taxon>Alphaproteobacteria</taxon>
        <taxon>Rhodospirillales</taxon>
        <taxon>Azospirillaceae</taxon>
        <taxon>Azospirillum</taxon>
    </lineage>
</organism>
<comment type="similarity">
    <text evidence="6">Belongs to the ABC-4 integral membrane protein family.</text>
</comment>
<evidence type="ECO:0000256" key="7">
    <source>
        <dbReference type="SAM" id="Coils"/>
    </source>
</evidence>
<keyword evidence="3 8" id="KW-0812">Transmembrane</keyword>
<protein>
    <submittedName>
        <fullName evidence="10">ABC-type antimicrobial peptide transport system permease subunit</fullName>
    </submittedName>
</protein>
<feature type="coiled-coil region" evidence="7">
    <location>
        <begin position="76"/>
        <end position="117"/>
    </location>
</feature>
<evidence type="ECO:0000313" key="11">
    <source>
        <dbReference type="Proteomes" id="UP000781958"/>
    </source>
</evidence>
<evidence type="ECO:0000256" key="1">
    <source>
        <dbReference type="ARBA" id="ARBA00004651"/>
    </source>
</evidence>
<keyword evidence="7" id="KW-0175">Coiled coil</keyword>
<evidence type="ECO:0000256" key="2">
    <source>
        <dbReference type="ARBA" id="ARBA00022475"/>
    </source>
</evidence>
<evidence type="ECO:0000256" key="6">
    <source>
        <dbReference type="ARBA" id="ARBA00038076"/>
    </source>
</evidence>
<reference evidence="10 11" key="1">
    <citation type="submission" date="2021-03" db="EMBL/GenBank/DDBJ databases">
        <title>Genomic Encyclopedia of Type Strains, Phase III (KMG-III): the genomes of soil and plant-associated and newly described type strains.</title>
        <authorList>
            <person name="Whitman W."/>
        </authorList>
    </citation>
    <scope>NUCLEOTIDE SEQUENCE [LARGE SCALE GENOMIC DNA]</scope>
    <source>
        <strain evidence="10 11">IMMIB AFH-6</strain>
    </source>
</reference>
<comment type="caution">
    <text evidence="10">The sequence shown here is derived from an EMBL/GenBank/DDBJ whole genome shotgun (WGS) entry which is preliminary data.</text>
</comment>
<dbReference type="EMBL" id="JAGINP010000017">
    <property type="protein sequence ID" value="MBP2294696.1"/>
    <property type="molecule type" value="Genomic_DNA"/>
</dbReference>
<evidence type="ECO:0000256" key="3">
    <source>
        <dbReference type="ARBA" id="ARBA00022692"/>
    </source>
</evidence>
<evidence type="ECO:0000259" key="9">
    <source>
        <dbReference type="Pfam" id="PF02687"/>
    </source>
</evidence>
<feature type="transmembrane region" description="Helical" evidence="8">
    <location>
        <begin position="240"/>
        <end position="262"/>
    </location>
</feature>
<feature type="domain" description="ABC3 transporter permease C-terminal" evidence="9">
    <location>
        <begin position="159"/>
        <end position="271"/>
    </location>
</feature>
<evidence type="ECO:0000256" key="8">
    <source>
        <dbReference type="SAM" id="Phobius"/>
    </source>
</evidence>
<dbReference type="PANTHER" id="PTHR30572:SF4">
    <property type="entry name" value="ABC TRANSPORTER PERMEASE YTRF"/>
    <property type="match status" value="1"/>
</dbReference>
<feature type="transmembrane region" description="Helical" evidence="8">
    <location>
        <begin position="155"/>
        <end position="180"/>
    </location>
</feature>
<dbReference type="InterPro" id="IPR003838">
    <property type="entry name" value="ABC3_permease_C"/>
</dbReference>
<keyword evidence="4 8" id="KW-1133">Transmembrane helix</keyword>
<dbReference type="RefSeq" id="WP_307420082.1">
    <property type="nucleotide sequence ID" value="NZ_JAGINP010000017.1"/>
</dbReference>
<evidence type="ECO:0000256" key="4">
    <source>
        <dbReference type="ARBA" id="ARBA00022989"/>
    </source>
</evidence>